<feature type="region of interest" description="Disordered" evidence="1">
    <location>
        <begin position="246"/>
        <end position="306"/>
    </location>
</feature>
<evidence type="ECO:0000313" key="2">
    <source>
        <dbReference type="EMBL" id="CEM03434.1"/>
    </source>
</evidence>
<sequence>MEETVKEYVRKTDDKLRTITAEQFKHLERKLTDKYRSMVDKMQIEWINMTEYLNGAMASLKTQVDSLKSNVTELHTHDILGTVDELRRKVDSFQSALSNDFTGSLLTEMESLPTDTNPAAAAMGDDDIDDLYILASQFDEVQIAFWNQSRDTLKKLELIRKGLKTAHRRGNRTLVEHHRDDRAGGSSQGQADVSFLAGIKHKMMTGLFAQPRSEAPSTPPHTSPREGRRPDFVPSIRDFHRATCASASSTPVRVTTKPPLAHHRTLHPHRRPLRQALAASSRVQQDDVQYTRVVEGGGRTEERTRK</sequence>
<feature type="region of interest" description="Disordered" evidence="1">
    <location>
        <begin position="169"/>
        <end position="190"/>
    </location>
</feature>
<dbReference type="EMBL" id="CDMY01000341">
    <property type="protein sequence ID" value="CEM03434.1"/>
    <property type="molecule type" value="Genomic_DNA"/>
</dbReference>
<dbReference type="Proteomes" id="UP000041254">
    <property type="component" value="Unassembled WGS sequence"/>
</dbReference>
<reference evidence="2 3" key="1">
    <citation type="submission" date="2014-11" db="EMBL/GenBank/DDBJ databases">
        <authorList>
            <person name="Zhu J."/>
            <person name="Qi W."/>
            <person name="Song R."/>
        </authorList>
    </citation>
    <scope>NUCLEOTIDE SEQUENCE [LARGE SCALE GENOMIC DNA]</scope>
</reference>
<name>A0A0G4EXU5_VITBC</name>
<evidence type="ECO:0000313" key="3">
    <source>
        <dbReference type="Proteomes" id="UP000041254"/>
    </source>
</evidence>
<organism evidence="2 3">
    <name type="scientific">Vitrella brassicaformis (strain CCMP3155)</name>
    <dbReference type="NCBI Taxonomy" id="1169540"/>
    <lineage>
        <taxon>Eukaryota</taxon>
        <taxon>Sar</taxon>
        <taxon>Alveolata</taxon>
        <taxon>Colpodellida</taxon>
        <taxon>Vitrellaceae</taxon>
        <taxon>Vitrella</taxon>
    </lineage>
</organism>
<proteinExistence type="predicted"/>
<feature type="compositionally biased region" description="Basic and acidic residues" evidence="1">
    <location>
        <begin position="223"/>
        <end position="233"/>
    </location>
</feature>
<gene>
    <name evidence="2" type="ORF">Vbra_13899</name>
</gene>
<feature type="compositionally biased region" description="Basic and acidic residues" evidence="1">
    <location>
        <begin position="174"/>
        <end position="183"/>
    </location>
</feature>
<dbReference type="AlphaFoldDB" id="A0A0G4EXU5"/>
<dbReference type="VEuPathDB" id="CryptoDB:Vbra_13899"/>
<evidence type="ECO:0000256" key="1">
    <source>
        <dbReference type="SAM" id="MobiDB-lite"/>
    </source>
</evidence>
<keyword evidence="3" id="KW-1185">Reference proteome</keyword>
<dbReference type="InParanoid" id="A0A0G4EXU5"/>
<feature type="region of interest" description="Disordered" evidence="1">
    <location>
        <begin position="208"/>
        <end position="233"/>
    </location>
</feature>
<feature type="compositionally biased region" description="Basic residues" evidence="1">
    <location>
        <begin position="260"/>
        <end position="273"/>
    </location>
</feature>
<protein>
    <submittedName>
        <fullName evidence="2">Uncharacterized protein</fullName>
    </submittedName>
</protein>
<accession>A0A0G4EXU5</accession>